<feature type="signal peptide" evidence="2">
    <location>
        <begin position="1"/>
        <end position="19"/>
    </location>
</feature>
<dbReference type="Gene3D" id="3.30.70.80">
    <property type="entry name" value="Peptidase S8 propeptide/proteinase inhibitor I9"/>
    <property type="match status" value="1"/>
</dbReference>
<evidence type="ECO:0008006" key="5">
    <source>
        <dbReference type="Google" id="ProtNLM"/>
    </source>
</evidence>
<dbReference type="GO" id="GO:0004866">
    <property type="term" value="F:endopeptidase inhibitor activity"/>
    <property type="evidence" value="ECO:0007669"/>
    <property type="project" value="UniProtKB-ARBA"/>
</dbReference>
<dbReference type="GO" id="GO:0042144">
    <property type="term" value="P:vacuole fusion, non-autophagic"/>
    <property type="evidence" value="ECO:0007669"/>
    <property type="project" value="TreeGrafter"/>
</dbReference>
<evidence type="ECO:0000313" key="4">
    <source>
        <dbReference type="Proteomes" id="UP000076632"/>
    </source>
</evidence>
<dbReference type="OrthoDB" id="3888684at2759"/>
<dbReference type="PANTHER" id="PTHR28288">
    <property type="entry name" value="PROTEASE B INHIBITOR 2"/>
    <property type="match status" value="1"/>
</dbReference>
<dbReference type="PANTHER" id="PTHR28288:SF1">
    <property type="entry name" value="INHIBITOR I9 DOMAIN-CONTAINING PROTEIN"/>
    <property type="match status" value="1"/>
</dbReference>
<dbReference type="FunCoup" id="A0A165F8D8">
    <property type="interactions" value="19"/>
</dbReference>
<dbReference type="EMBL" id="KV407462">
    <property type="protein sequence ID" value="KZF20695.1"/>
    <property type="molecule type" value="Genomic_DNA"/>
</dbReference>
<evidence type="ECO:0000256" key="2">
    <source>
        <dbReference type="SAM" id="SignalP"/>
    </source>
</evidence>
<name>A0A165F8D8_XYLHT</name>
<dbReference type="InterPro" id="IPR037045">
    <property type="entry name" value="S8pro/Inhibitor_I9_sf"/>
</dbReference>
<reference evidence="3 4" key="1">
    <citation type="journal article" date="2016" name="Fungal Biol.">
        <title>The genome of Xylona heveae provides a window into fungal endophytism.</title>
        <authorList>
            <person name="Gazis R."/>
            <person name="Kuo A."/>
            <person name="Riley R."/>
            <person name="LaButti K."/>
            <person name="Lipzen A."/>
            <person name="Lin J."/>
            <person name="Amirebrahimi M."/>
            <person name="Hesse C.N."/>
            <person name="Spatafora J.W."/>
            <person name="Henrissat B."/>
            <person name="Hainaut M."/>
            <person name="Grigoriev I.V."/>
            <person name="Hibbett D.S."/>
        </authorList>
    </citation>
    <scope>NUCLEOTIDE SEQUENCE [LARGE SCALE GENOMIC DNA]</scope>
    <source>
        <strain evidence="3 4">TC161</strain>
    </source>
</reference>
<dbReference type="SUPFAM" id="SSF54897">
    <property type="entry name" value="Protease propeptides/inhibitors"/>
    <property type="match status" value="1"/>
</dbReference>
<sequence length="106" mass="11277">MKLYLFTVVLAFLIAVVCAAPPTSDRSVIVSYPNDTPASVMTQAKKAITDAGGIITHEYKLIKAFAAKAPAAVFDTVESMSTKYNAFIEDDEVVGINFGGNDIGDN</sequence>
<keyword evidence="4" id="KW-1185">Reference proteome</keyword>
<keyword evidence="2" id="KW-0732">Signal</keyword>
<evidence type="ECO:0000256" key="1">
    <source>
        <dbReference type="ARBA" id="ARBA00038069"/>
    </source>
</evidence>
<protein>
    <recommendedName>
        <fullName evidence="5">Inhibitor I9 domain-containing protein</fullName>
    </recommendedName>
</protein>
<proteinExistence type="inferred from homology"/>
<organism evidence="3 4">
    <name type="scientific">Xylona heveae (strain CBS 132557 / TC161)</name>
    <dbReference type="NCBI Taxonomy" id="1328760"/>
    <lineage>
        <taxon>Eukaryota</taxon>
        <taxon>Fungi</taxon>
        <taxon>Dikarya</taxon>
        <taxon>Ascomycota</taxon>
        <taxon>Pezizomycotina</taxon>
        <taxon>Xylonomycetes</taxon>
        <taxon>Xylonales</taxon>
        <taxon>Xylonaceae</taxon>
        <taxon>Xylona</taxon>
    </lineage>
</organism>
<dbReference type="OMA" id="SAIVWFE"/>
<dbReference type="InParanoid" id="A0A165F8D8"/>
<dbReference type="FunFam" id="3.30.70.80:FF:000005">
    <property type="entry name" value="Proteinase inhibitor I2B"/>
    <property type="match status" value="1"/>
</dbReference>
<dbReference type="InterPro" id="IPR052471">
    <property type="entry name" value="PBI_I9"/>
</dbReference>
<evidence type="ECO:0000313" key="3">
    <source>
        <dbReference type="EMBL" id="KZF20695.1"/>
    </source>
</evidence>
<dbReference type="AlphaFoldDB" id="A0A165F8D8"/>
<accession>A0A165F8D8</accession>
<comment type="similarity">
    <text evidence="1">Belongs to the protease inhibitor I9 family.</text>
</comment>
<dbReference type="RefSeq" id="XP_018186250.1">
    <property type="nucleotide sequence ID" value="XM_018333100.1"/>
</dbReference>
<feature type="chain" id="PRO_5007857602" description="Inhibitor I9 domain-containing protein" evidence="2">
    <location>
        <begin position="20"/>
        <end position="106"/>
    </location>
</feature>
<dbReference type="GeneID" id="28898237"/>
<gene>
    <name evidence="3" type="ORF">L228DRAFT_249483</name>
</gene>
<dbReference type="Proteomes" id="UP000076632">
    <property type="component" value="Unassembled WGS sequence"/>
</dbReference>